<keyword evidence="2" id="KW-0143">Chaperone</keyword>
<name>A0AA88XZ99_PINIB</name>
<gene>
    <name evidence="3" type="ORF">FSP39_014350</name>
</gene>
<dbReference type="EMBL" id="VSWD01000012">
    <property type="protein sequence ID" value="KAK3086149.1"/>
    <property type="molecule type" value="Genomic_DNA"/>
</dbReference>
<accession>A0AA88XZ99</accession>
<dbReference type="AlphaFoldDB" id="A0AA88XZ99"/>
<organism evidence="3 4">
    <name type="scientific">Pinctada imbricata</name>
    <name type="common">Atlantic pearl-oyster</name>
    <name type="synonym">Pinctada martensii</name>
    <dbReference type="NCBI Taxonomy" id="66713"/>
    <lineage>
        <taxon>Eukaryota</taxon>
        <taxon>Metazoa</taxon>
        <taxon>Spiralia</taxon>
        <taxon>Lophotrochozoa</taxon>
        <taxon>Mollusca</taxon>
        <taxon>Bivalvia</taxon>
        <taxon>Autobranchia</taxon>
        <taxon>Pteriomorphia</taxon>
        <taxon>Pterioida</taxon>
        <taxon>Pterioidea</taxon>
        <taxon>Pteriidae</taxon>
        <taxon>Pinctada</taxon>
    </lineage>
</organism>
<comment type="similarity">
    <text evidence="1">Belongs to the prefoldin subunit beta family.</text>
</comment>
<reference evidence="3" key="1">
    <citation type="submission" date="2019-08" db="EMBL/GenBank/DDBJ databases">
        <title>The improved chromosome-level genome for the pearl oyster Pinctada fucata martensii using PacBio sequencing and Hi-C.</title>
        <authorList>
            <person name="Zheng Z."/>
        </authorList>
    </citation>
    <scope>NUCLEOTIDE SEQUENCE</scope>
    <source>
        <strain evidence="3">ZZ-2019</strain>
        <tissue evidence="3">Adductor muscle</tissue>
    </source>
</reference>
<dbReference type="InterPro" id="IPR016661">
    <property type="entry name" value="PFDN4"/>
</dbReference>
<feature type="non-terminal residue" evidence="3">
    <location>
        <position position="1"/>
    </location>
</feature>
<dbReference type="Proteomes" id="UP001186944">
    <property type="component" value="Unassembled WGS sequence"/>
</dbReference>
<proteinExistence type="inferred from homology"/>
<dbReference type="GO" id="GO:0016272">
    <property type="term" value="C:prefoldin complex"/>
    <property type="evidence" value="ECO:0007669"/>
    <property type="project" value="InterPro"/>
</dbReference>
<dbReference type="GO" id="GO:0006457">
    <property type="term" value="P:protein folding"/>
    <property type="evidence" value="ECO:0007669"/>
    <property type="project" value="InterPro"/>
</dbReference>
<evidence type="ECO:0000256" key="1">
    <source>
        <dbReference type="ARBA" id="ARBA00008045"/>
    </source>
</evidence>
<evidence type="ECO:0000256" key="2">
    <source>
        <dbReference type="ARBA" id="ARBA00023186"/>
    </source>
</evidence>
<sequence>SLTQHTYQIGEVFVSLSTDDATEMLEKAKVATQEDIKGLESQCSDIQGILQDLKVKLYTKFGNNIKLEADDE</sequence>
<dbReference type="GO" id="GO:0051082">
    <property type="term" value="F:unfolded protein binding"/>
    <property type="evidence" value="ECO:0007669"/>
    <property type="project" value="InterPro"/>
</dbReference>
<dbReference type="GO" id="GO:0005737">
    <property type="term" value="C:cytoplasm"/>
    <property type="evidence" value="ECO:0007669"/>
    <property type="project" value="TreeGrafter"/>
</dbReference>
<evidence type="ECO:0000313" key="3">
    <source>
        <dbReference type="EMBL" id="KAK3086149.1"/>
    </source>
</evidence>
<evidence type="ECO:0008006" key="5">
    <source>
        <dbReference type="Google" id="ProtNLM"/>
    </source>
</evidence>
<protein>
    <recommendedName>
        <fullName evidence="5">Prefoldin subunit 4</fullName>
    </recommendedName>
</protein>
<dbReference type="InterPro" id="IPR002777">
    <property type="entry name" value="PFD_beta-like"/>
</dbReference>
<comment type="caution">
    <text evidence="3">The sequence shown here is derived from an EMBL/GenBank/DDBJ whole genome shotgun (WGS) entry which is preliminary data.</text>
</comment>
<evidence type="ECO:0000313" key="4">
    <source>
        <dbReference type="Proteomes" id="UP001186944"/>
    </source>
</evidence>
<dbReference type="SUPFAM" id="SSF46579">
    <property type="entry name" value="Prefoldin"/>
    <property type="match status" value="1"/>
</dbReference>
<keyword evidence="4" id="KW-1185">Reference proteome</keyword>
<dbReference type="Pfam" id="PF01920">
    <property type="entry name" value="Prefoldin_2"/>
    <property type="match status" value="1"/>
</dbReference>
<dbReference type="PANTHER" id="PTHR21100:SF9">
    <property type="entry name" value="PREFOLDIN SUBUNIT 4"/>
    <property type="match status" value="1"/>
</dbReference>
<dbReference type="PANTHER" id="PTHR21100">
    <property type="entry name" value="PREFOLDIN SUBUNIT 4"/>
    <property type="match status" value="1"/>
</dbReference>